<organism evidence="1 2">
    <name type="scientific">Eubacterium barkeri</name>
    <name type="common">Clostridium barkeri</name>
    <dbReference type="NCBI Taxonomy" id="1528"/>
    <lineage>
        <taxon>Bacteria</taxon>
        <taxon>Bacillati</taxon>
        <taxon>Bacillota</taxon>
        <taxon>Clostridia</taxon>
        <taxon>Eubacteriales</taxon>
        <taxon>Eubacteriaceae</taxon>
        <taxon>Eubacterium</taxon>
    </lineage>
</organism>
<dbReference type="STRING" id="1528.SAMN04488579_10149"/>
<protein>
    <submittedName>
        <fullName evidence="1">Pathogenicity locus</fullName>
    </submittedName>
</protein>
<dbReference type="AlphaFoldDB" id="A0A1H3AJA2"/>
<reference evidence="2" key="1">
    <citation type="submission" date="2016-10" db="EMBL/GenBank/DDBJ databases">
        <authorList>
            <person name="Varghese N."/>
            <person name="Submissions S."/>
        </authorList>
    </citation>
    <scope>NUCLEOTIDE SEQUENCE [LARGE SCALE GENOMIC DNA]</scope>
    <source>
        <strain evidence="2">VPI 5359</strain>
    </source>
</reference>
<keyword evidence="2" id="KW-1185">Reference proteome</keyword>
<dbReference type="Pfam" id="PF11731">
    <property type="entry name" value="Cdd1"/>
    <property type="match status" value="1"/>
</dbReference>
<dbReference type="InterPro" id="IPR021725">
    <property type="entry name" value="Cdd1"/>
</dbReference>
<name>A0A1H3AJA2_EUBBA</name>
<evidence type="ECO:0000313" key="1">
    <source>
        <dbReference type="EMBL" id="SDX29234.1"/>
    </source>
</evidence>
<dbReference type="EMBL" id="FNOU01000001">
    <property type="protein sequence ID" value="SDX29234.1"/>
    <property type="molecule type" value="Genomic_DNA"/>
</dbReference>
<gene>
    <name evidence="1" type="ORF">SAMN04488579_10149</name>
</gene>
<dbReference type="Proteomes" id="UP000199652">
    <property type="component" value="Unassembled WGS sequence"/>
</dbReference>
<evidence type="ECO:0000313" key="2">
    <source>
        <dbReference type="Proteomes" id="UP000199652"/>
    </source>
</evidence>
<proteinExistence type="predicted"/>
<sequence length="96" mass="11476">MGTMTTLRQRMSRMKSDLHKIPEIGEEVEGSLIRLGFRTLKSLQGVNPETIYEKECLTRGRCMDRSRLYKYRCAVYYANTEKPDPEKLHWLYWKDQ</sequence>
<dbReference type="RefSeq" id="WP_242873459.1">
    <property type="nucleotide sequence ID" value="NZ_FNOU01000001.1"/>
</dbReference>
<accession>A0A1H3AJA2</accession>